<proteinExistence type="inferred from homology"/>
<dbReference type="Proteomes" id="UP001227230">
    <property type="component" value="Chromosome 7"/>
</dbReference>
<keyword evidence="9" id="KW-0812">Transmembrane</keyword>
<dbReference type="Pfam" id="PF25079">
    <property type="entry name" value="COB_C"/>
    <property type="match status" value="1"/>
</dbReference>
<keyword evidence="7" id="KW-0325">Glycoprotein</keyword>
<dbReference type="EMBL" id="CP126654">
    <property type="protein sequence ID" value="WJZ90416.1"/>
    <property type="molecule type" value="Genomic_DNA"/>
</dbReference>
<evidence type="ECO:0000256" key="4">
    <source>
        <dbReference type="ARBA" id="ARBA00022622"/>
    </source>
</evidence>
<feature type="transmembrane region" description="Helical" evidence="9">
    <location>
        <begin position="20"/>
        <end position="42"/>
    </location>
</feature>
<keyword evidence="12" id="KW-1185">Reference proteome</keyword>
<dbReference type="PANTHER" id="PTHR31052:SF3">
    <property type="entry name" value="COBRA-LIKE PROTEIN 7"/>
    <property type="match status" value="1"/>
</dbReference>
<evidence type="ECO:0000256" key="3">
    <source>
        <dbReference type="ARBA" id="ARBA00022475"/>
    </source>
</evidence>
<keyword evidence="6 9" id="KW-0472">Membrane</keyword>
<dbReference type="InterPro" id="IPR006918">
    <property type="entry name" value="COBRA_pln"/>
</dbReference>
<evidence type="ECO:0000256" key="8">
    <source>
        <dbReference type="ARBA" id="ARBA00023288"/>
    </source>
</evidence>
<dbReference type="PANTHER" id="PTHR31052">
    <property type="entry name" value="COBRA-LIKE PROTEIN 7"/>
    <property type="match status" value="1"/>
</dbReference>
<evidence type="ECO:0000256" key="7">
    <source>
        <dbReference type="ARBA" id="ARBA00023180"/>
    </source>
</evidence>
<evidence type="ECO:0000256" key="9">
    <source>
        <dbReference type="SAM" id="Phobius"/>
    </source>
</evidence>
<evidence type="ECO:0000313" key="11">
    <source>
        <dbReference type="EMBL" id="WJZ90416.1"/>
    </source>
</evidence>
<feature type="transmembrane region" description="Helical" evidence="9">
    <location>
        <begin position="54"/>
        <end position="73"/>
    </location>
</feature>
<keyword evidence="5" id="KW-0732">Signal</keyword>
<name>A0ABY9C7P3_VITVI</name>
<comment type="similarity">
    <text evidence="2">Belongs to the COBRA family.</text>
</comment>
<evidence type="ECO:0000256" key="2">
    <source>
        <dbReference type="ARBA" id="ARBA00005507"/>
    </source>
</evidence>
<gene>
    <name evidence="11" type="ORF">VitviT2T_009560</name>
</gene>
<evidence type="ECO:0000259" key="10">
    <source>
        <dbReference type="Pfam" id="PF25079"/>
    </source>
</evidence>
<protein>
    <recommendedName>
        <fullName evidence="10">COBRA C-terminal domain-containing protein</fullName>
    </recommendedName>
</protein>
<feature type="domain" description="COBRA C-terminal" evidence="10">
    <location>
        <begin position="457"/>
        <end position="670"/>
    </location>
</feature>
<comment type="subcellular location">
    <subcellularLocation>
        <location evidence="1">Cell membrane</location>
        <topology evidence="1">Lipid-anchor</topology>
        <topology evidence="1">GPI-anchor</topology>
    </subcellularLocation>
</comment>
<keyword evidence="9" id="KW-1133">Transmembrane helix</keyword>
<reference evidence="11 12" key="1">
    <citation type="journal article" date="2023" name="Hortic Res">
        <title>The complete reference genome for grapevine (Vitis vinifera L.) genetics and breeding.</title>
        <authorList>
            <person name="Shi X."/>
            <person name="Cao S."/>
            <person name="Wang X."/>
            <person name="Huang S."/>
            <person name="Wang Y."/>
            <person name="Liu Z."/>
            <person name="Liu W."/>
            <person name="Leng X."/>
            <person name="Peng Y."/>
            <person name="Wang N."/>
            <person name="Wang Y."/>
            <person name="Ma Z."/>
            <person name="Xu X."/>
            <person name="Zhang F."/>
            <person name="Xue H."/>
            <person name="Zhong H."/>
            <person name="Wang Y."/>
            <person name="Zhang K."/>
            <person name="Velt A."/>
            <person name="Avia K."/>
            <person name="Holtgrawe D."/>
            <person name="Grimplet J."/>
            <person name="Matus J.T."/>
            <person name="Ware D."/>
            <person name="Wu X."/>
            <person name="Wang H."/>
            <person name="Liu C."/>
            <person name="Fang Y."/>
            <person name="Rustenholz C."/>
            <person name="Cheng Z."/>
            <person name="Xiao H."/>
            <person name="Zhou Y."/>
        </authorList>
    </citation>
    <scope>NUCLEOTIDE SEQUENCE [LARGE SCALE GENOMIC DNA]</scope>
    <source>
        <strain evidence="12">cv. Pinot noir / PN40024</strain>
        <tissue evidence="11">Leaf</tissue>
    </source>
</reference>
<evidence type="ECO:0000256" key="1">
    <source>
        <dbReference type="ARBA" id="ARBA00004609"/>
    </source>
</evidence>
<organism evidence="11 12">
    <name type="scientific">Vitis vinifera</name>
    <name type="common">Grape</name>
    <dbReference type="NCBI Taxonomy" id="29760"/>
    <lineage>
        <taxon>Eukaryota</taxon>
        <taxon>Viridiplantae</taxon>
        <taxon>Streptophyta</taxon>
        <taxon>Embryophyta</taxon>
        <taxon>Tracheophyta</taxon>
        <taxon>Spermatophyta</taxon>
        <taxon>Magnoliopsida</taxon>
        <taxon>eudicotyledons</taxon>
        <taxon>Gunneridae</taxon>
        <taxon>Pentapetalae</taxon>
        <taxon>rosids</taxon>
        <taxon>Vitales</taxon>
        <taxon>Vitaceae</taxon>
        <taxon>Viteae</taxon>
        <taxon>Vitis</taxon>
    </lineage>
</organism>
<evidence type="ECO:0000256" key="6">
    <source>
        <dbReference type="ARBA" id="ARBA00023136"/>
    </source>
</evidence>
<feature type="transmembrane region" description="Helical" evidence="9">
    <location>
        <begin position="673"/>
        <end position="695"/>
    </location>
</feature>
<sequence>MLCKNSSKGKAGFTLHSKLSILYSSLCLFRSFSNIYHIFLLQSSSFQPKSMARLLFFFIVIIIFFFISLPLSLSQSTAEESCNGIFLSYNYTSGHRLPPTLIPSDPSQQPYRFESNLAILNNGLRELKSWRVYVGFEHGEVLVSASHAVLDDGSLLPANVGNGTVFSGFPERDLKTAVETAGYLPRMRAQVQLVGTQFGVTDPDVPLPSTITLANDGFSCPNPTKLNFWMHVCCTEDSRSNFTTGEDLQPLQNGDVTIMYDVIRSYETNYRAQVTISNHNPLDRLDNWKLSWEWKRDEFIYAMKGAYPSVVDSTDCIFGKPGESYKDMDFSNALNCERRPTIIDLPPTMVNNSDLGMIPFCCRNGTILPPTMDQSKSVSVFQMQVFKMPTEFNRTQLIPPQNWKIRGEVNQDYQCAPPVRVSQSQFPNPSGLPSESTAIATWQVACNKTESKGAIPRCCVSFSAFFNDSVVPCNTCACGCKSSPSNTCSASAQALLLPSEALLVPFENRTRKTTEFAELQRRALPNPLPCGDNCGVSINWHLFTDYDNGWTARITLFNWGETDFVDWFAALQFDKAVPGFQTMYSFNGSALPGVPANNTIFMQGKPGLNYLLAEKDGKKPKKDPRVPGAQQSVLSFTKKTTPGIKVARGDGFPTKVFFNGEECSLPSILPSNAYRMIVATRFFSFLLAAVALLFLQQ</sequence>
<keyword evidence="4" id="KW-0336">GPI-anchor</keyword>
<dbReference type="InterPro" id="IPR056900">
    <property type="entry name" value="COB_C"/>
</dbReference>
<evidence type="ECO:0000313" key="12">
    <source>
        <dbReference type="Proteomes" id="UP001227230"/>
    </source>
</evidence>
<keyword evidence="3" id="KW-1003">Cell membrane</keyword>
<accession>A0ABY9C7P3</accession>
<dbReference type="Pfam" id="PF04833">
    <property type="entry name" value="COBRA"/>
    <property type="match status" value="1"/>
</dbReference>
<evidence type="ECO:0000256" key="5">
    <source>
        <dbReference type="ARBA" id="ARBA00022729"/>
    </source>
</evidence>
<keyword evidence="8" id="KW-0449">Lipoprotein</keyword>